<feature type="compositionally biased region" description="Low complexity" evidence="1">
    <location>
        <begin position="100"/>
        <end position="109"/>
    </location>
</feature>
<evidence type="ECO:0000256" key="1">
    <source>
        <dbReference type="SAM" id="MobiDB-lite"/>
    </source>
</evidence>
<name>A0AAW6DW34_9FIRM</name>
<gene>
    <name evidence="2" type="ORF">PNV70_07790</name>
</gene>
<evidence type="ECO:0008006" key="4">
    <source>
        <dbReference type="Google" id="ProtNLM"/>
    </source>
</evidence>
<dbReference type="RefSeq" id="WP_195551534.1">
    <property type="nucleotide sequence ID" value="NZ_JADMNX010000005.1"/>
</dbReference>
<dbReference type="SUPFAM" id="SSF50249">
    <property type="entry name" value="Nucleic acid-binding proteins"/>
    <property type="match status" value="1"/>
</dbReference>
<dbReference type="Proteomes" id="UP001211421">
    <property type="component" value="Unassembled WGS sequence"/>
</dbReference>
<organism evidence="2 3">
    <name type="scientific">Ruminococcus bicirculans</name>
    <name type="common">ex Wegman et al. 2014</name>
    <dbReference type="NCBI Taxonomy" id="1160721"/>
    <lineage>
        <taxon>Bacteria</taxon>
        <taxon>Bacillati</taxon>
        <taxon>Bacillota</taxon>
        <taxon>Clostridia</taxon>
        <taxon>Eubacteriales</taxon>
        <taxon>Oscillospiraceae</taxon>
        <taxon>Ruminococcus</taxon>
    </lineage>
</organism>
<comment type="caution">
    <text evidence="2">The sequence shown here is derived from an EMBL/GenBank/DDBJ whole genome shotgun (WGS) entry which is preliminary data.</text>
</comment>
<proteinExistence type="predicted"/>
<accession>A0AAW6DW34</accession>
<dbReference type="InterPro" id="IPR012340">
    <property type="entry name" value="NA-bd_OB-fold"/>
</dbReference>
<dbReference type="Gene3D" id="2.40.50.140">
    <property type="entry name" value="Nucleic acid-binding proteins"/>
    <property type="match status" value="1"/>
</dbReference>
<reference evidence="2" key="1">
    <citation type="submission" date="2023-01" db="EMBL/GenBank/DDBJ databases">
        <title>Human gut microbiome strain richness.</title>
        <authorList>
            <person name="Chen-Liaw A."/>
        </authorList>
    </citation>
    <scope>NUCLEOTIDE SEQUENCE</scope>
    <source>
        <strain evidence="2">D59st1_B8_D59t2_181005</strain>
    </source>
</reference>
<feature type="region of interest" description="Disordered" evidence="1">
    <location>
        <begin position="98"/>
        <end position="130"/>
    </location>
</feature>
<evidence type="ECO:0000313" key="3">
    <source>
        <dbReference type="Proteomes" id="UP001211421"/>
    </source>
</evidence>
<dbReference type="EMBL" id="JAQMLS010000005">
    <property type="protein sequence ID" value="MDB8741969.1"/>
    <property type="molecule type" value="Genomic_DNA"/>
</dbReference>
<evidence type="ECO:0000313" key="2">
    <source>
        <dbReference type="EMBL" id="MDB8741969.1"/>
    </source>
</evidence>
<sequence length="130" mass="15121">MIFITESYGTVFEPKVEEKVVRARYSTSEKNQNGDYINSSWNIVFLGGALEKAKQLKDRQRIHINKAKLTNRSYKDKEGNSKWWMQITAFDFDILEHGTKSNNNNTTDKTVNKTKQADKPQEIDEDDLPF</sequence>
<protein>
    <recommendedName>
        <fullName evidence="4">Single-stranded DNA-binding protein</fullName>
    </recommendedName>
</protein>
<dbReference type="AlphaFoldDB" id="A0AAW6DW34"/>